<evidence type="ECO:0000313" key="1">
    <source>
        <dbReference type="EMBL" id="MBB5159962.1"/>
    </source>
</evidence>
<evidence type="ECO:0000313" key="2">
    <source>
        <dbReference type="Proteomes" id="UP000584374"/>
    </source>
</evidence>
<dbReference type="InterPro" id="IPR011990">
    <property type="entry name" value="TPR-like_helical_dom_sf"/>
</dbReference>
<dbReference type="AlphaFoldDB" id="A0A840QBP2"/>
<dbReference type="Proteomes" id="UP000584374">
    <property type="component" value="Unassembled WGS sequence"/>
</dbReference>
<keyword evidence="2" id="KW-1185">Reference proteome</keyword>
<organism evidence="1 2">
    <name type="scientific">Saccharopolyspora phatthalungensis</name>
    <dbReference type="NCBI Taxonomy" id="664693"/>
    <lineage>
        <taxon>Bacteria</taxon>
        <taxon>Bacillati</taxon>
        <taxon>Actinomycetota</taxon>
        <taxon>Actinomycetes</taxon>
        <taxon>Pseudonocardiales</taxon>
        <taxon>Pseudonocardiaceae</taxon>
        <taxon>Saccharopolyspora</taxon>
    </lineage>
</organism>
<name>A0A840QBP2_9PSEU</name>
<protein>
    <recommendedName>
        <fullName evidence="3">Transcriptional regulator</fullName>
    </recommendedName>
</protein>
<dbReference type="RefSeq" id="WP_246472220.1">
    <property type="nucleotide sequence ID" value="NZ_JACHIW010000003.1"/>
</dbReference>
<evidence type="ECO:0008006" key="3">
    <source>
        <dbReference type="Google" id="ProtNLM"/>
    </source>
</evidence>
<proteinExistence type="predicted"/>
<gene>
    <name evidence="1" type="ORF">BJ970_007562</name>
</gene>
<dbReference type="Gene3D" id="1.25.40.10">
    <property type="entry name" value="Tetratricopeptide repeat domain"/>
    <property type="match status" value="1"/>
</dbReference>
<comment type="caution">
    <text evidence="1">The sequence shown here is derived from an EMBL/GenBank/DDBJ whole genome shotgun (WGS) entry which is preliminary data.</text>
</comment>
<dbReference type="EMBL" id="JACHIW010000003">
    <property type="protein sequence ID" value="MBB5159962.1"/>
    <property type="molecule type" value="Genomic_DNA"/>
</dbReference>
<sequence>MGTDDVRQVAESVDFFGDWQDRRGGGACMDAIAGHLAWATSLLQARGSRTTIRDLHSAVGFMANVAGWGAFDAGQHARARGYFNDALACAEIAGDWGLRANVLSDMARQAIYIGTVEDALTLIELAQVRQDRLTPTAQAMLSVVRARTLAAKGQGDDAYGAVLRSEDHFSDSEPDNDPTWIRYFSQAELDGDNGHALLDVALTGNHVSATRDRLARSLAAYDHNNVRARAFVLGKLSILELTRGDVKQGIDYGRQAINTDDRLSSRRARDDLARIQRALVKHRDLPDAKELQGRLARSLRNSA</sequence>
<accession>A0A840QBP2</accession>
<reference evidence="1 2" key="1">
    <citation type="submission" date="2020-08" db="EMBL/GenBank/DDBJ databases">
        <title>Sequencing the genomes of 1000 actinobacteria strains.</title>
        <authorList>
            <person name="Klenk H.-P."/>
        </authorList>
    </citation>
    <scope>NUCLEOTIDE SEQUENCE [LARGE SCALE GENOMIC DNA]</scope>
    <source>
        <strain evidence="1 2">DSM 45584</strain>
    </source>
</reference>